<organism evidence="6 7">
    <name type="scientific">Phenylobacterium kunshanense</name>
    <dbReference type="NCBI Taxonomy" id="1445034"/>
    <lineage>
        <taxon>Bacteria</taxon>
        <taxon>Pseudomonadati</taxon>
        <taxon>Pseudomonadota</taxon>
        <taxon>Alphaproteobacteria</taxon>
        <taxon>Caulobacterales</taxon>
        <taxon>Caulobacteraceae</taxon>
        <taxon>Phenylobacterium</taxon>
    </lineage>
</organism>
<dbReference type="SUPFAM" id="SSF46785">
    <property type="entry name" value="Winged helix' DNA-binding domain"/>
    <property type="match status" value="1"/>
</dbReference>
<proteinExistence type="predicted"/>
<dbReference type="Gene3D" id="2.60.120.10">
    <property type="entry name" value="Jelly Rolls"/>
    <property type="match status" value="1"/>
</dbReference>
<evidence type="ECO:0000256" key="3">
    <source>
        <dbReference type="ARBA" id="ARBA00023163"/>
    </source>
</evidence>
<dbReference type="Pfam" id="PF00027">
    <property type="entry name" value="cNMP_binding"/>
    <property type="match status" value="1"/>
</dbReference>
<feature type="domain" description="Cyclic nucleotide-binding" evidence="4">
    <location>
        <begin position="23"/>
        <end position="120"/>
    </location>
</feature>
<dbReference type="AlphaFoldDB" id="A0A328BNI7"/>
<gene>
    <name evidence="6" type="ORF">DJ019_00465</name>
</gene>
<dbReference type="GO" id="GO:0003700">
    <property type="term" value="F:DNA-binding transcription factor activity"/>
    <property type="evidence" value="ECO:0007669"/>
    <property type="project" value="TreeGrafter"/>
</dbReference>
<evidence type="ECO:0000256" key="1">
    <source>
        <dbReference type="ARBA" id="ARBA00023015"/>
    </source>
</evidence>
<evidence type="ECO:0000259" key="5">
    <source>
        <dbReference type="PROSITE" id="PS51063"/>
    </source>
</evidence>
<dbReference type="InterPro" id="IPR050397">
    <property type="entry name" value="Env_Response_Regulators"/>
</dbReference>
<dbReference type="EMBL" id="QFYS01000001">
    <property type="protein sequence ID" value="RAK68537.1"/>
    <property type="molecule type" value="Genomic_DNA"/>
</dbReference>
<protein>
    <submittedName>
        <fullName evidence="6">Crp/Fnr family transcriptional regulator</fullName>
    </submittedName>
</protein>
<dbReference type="PROSITE" id="PS50042">
    <property type="entry name" value="CNMP_BINDING_3"/>
    <property type="match status" value="1"/>
</dbReference>
<evidence type="ECO:0000256" key="2">
    <source>
        <dbReference type="ARBA" id="ARBA00023125"/>
    </source>
</evidence>
<dbReference type="InterPro" id="IPR018490">
    <property type="entry name" value="cNMP-bd_dom_sf"/>
</dbReference>
<dbReference type="Proteomes" id="UP000249524">
    <property type="component" value="Unassembled WGS sequence"/>
</dbReference>
<dbReference type="InterPro" id="IPR012318">
    <property type="entry name" value="HTH_CRP"/>
</dbReference>
<sequence>MDAADRALARHHLERAAWLAGDRSDLVKALLAHGRIVRLAPGQWAHAEGDDEAGVLVVLAGVAQLLCKAPGDREVLIGQAGPGAAIGQTTRFGGGPRLVTVICQAECVLLQVSDRALGRIATETPRIWEAVAGLLYLQLRGLLQLAAETIALAPRQRLAARLDLLSGTEAGALQLSQEALAEMLGLSRKTVNGYLGDFERQGLVRRRYGVVEVVDRAALRRIAGS</sequence>
<dbReference type="SUPFAM" id="SSF51206">
    <property type="entry name" value="cAMP-binding domain-like"/>
    <property type="match status" value="1"/>
</dbReference>
<dbReference type="GO" id="GO:0003677">
    <property type="term" value="F:DNA binding"/>
    <property type="evidence" value="ECO:0007669"/>
    <property type="project" value="UniProtKB-KW"/>
</dbReference>
<dbReference type="InterPro" id="IPR036388">
    <property type="entry name" value="WH-like_DNA-bd_sf"/>
</dbReference>
<keyword evidence="7" id="KW-1185">Reference proteome</keyword>
<reference evidence="6 7" key="1">
    <citation type="submission" date="2018-05" db="EMBL/GenBank/DDBJ databases">
        <authorList>
            <person name="Lanie J.A."/>
            <person name="Ng W.-L."/>
            <person name="Kazmierczak K.M."/>
            <person name="Andrzejewski T.M."/>
            <person name="Davidsen T.M."/>
            <person name="Wayne K.J."/>
            <person name="Tettelin H."/>
            <person name="Glass J.I."/>
            <person name="Rusch D."/>
            <person name="Podicherti R."/>
            <person name="Tsui H.-C.T."/>
            <person name="Winkler M.E."/>
        </authorList>
    </citation>
    <scope>NUCLEOTIDE SEQUENCE [LARGE SCALE GENOMIC DNA]</scope>
    <source>
        <strain evidence="6 7">BUT-10</strain>
    </source>
</reference>
<dbReference type="CDD" id="cd00038">
    <property type="entry name" value="CAP_ED"/>
    <property type="match status" value="1"/>
</dbReference>
<dbReference type="InterPro" id="IPR036390">
    <property type="entry name" value="WH_DNA-bd_sf"/>
</dbReference>
<evidence type="ECO:0000313" key="6">
    <source>
        <dbReference type="EMBL" id="RAK68537.1"/>
    </source>
</evidence>
<dbReference type="Pfam" id="PF13545">
    <property type="entry name" value="HTH_Crp_2"/>
    <property type="match status" value="1"/>
</dbReference>
<keyword evidence="3" id="KW-0804">Transcription</keyword>
<accession>A0A328BNI7</accession>
<dbReference type="PANTHER" id="PTHR24567:SF74">
    <property type="entry name" value="HTH-TYPE TRANSCRIPTIONAL REGULATOR ARCR"/>
    <property type="match status" value="1"/>
</dbReference>
<dbReference type="RefSeq" id="WP_111274029.1">
    <property type="nucleotide sequence ID" value="NZ_QFYS01000001.1"/>
</dbReference>
<dbReference type="GO" id="GO:0005829">
    <property type="term" value="C:cytosol"/>
    <property type="evidence" value="ECO:0007669"/>
    <property type="project" value="TreeGrafter"/>
</dbReference>
<dbReference type="SMART" id="SM00419">
    <property type="entry name" value="HTH_CRP"/>
    <property type="match status" value="1"/>
</dbReference>
<keyword evidence="1" id="KW-0805">Transcription regulation</keyword>
<dbReference type="Gene3D" id="1.10.10.10">
    <property type="entry name" value="Winged helix-like DNA-binding domain superfamily/Winged helix DNA-binding domain"/>
    <property type="match status" value="1"/>
</dbReference>
<dbReference type="InterPro" id="IPR014710">
    <property type="entry name" value="RmlC-like_jellyroll"/>
</dbReference>
<evidence type="ECO:0000259" key="4">
    <source>
        <dbReference type="PROSITE" id="PS50042"/>
    </source>
</evidence>
<name>A0A328BNI7_9CAUL</name>
<dbReference type="InterPro" id="IPR000595">
    <property type="entry name" value="cNMP-bd_dom"/>
</dbReference>
<feature type="domain" description="HTH crp-type" evidence="5">
    <location>
        <begin position="152"/>
        <end position="217"/>
    </location>
</feature>
<dbReference type="PANTHER" id="PTHR24567">
    <property type="entry name" value="CRP FAMILY TRANSCRIPTIONAL REGULATORY PROTEIN"/>
    <property type="match status" value="1"/>
</dbReference>
<comment type="caution">
    <text evidence="6">The sequence shown here is derived from an EMBL/GenBank/DDBJ whole genome shotgun (WGS) entry which is preliminary data.</text>
</comment>
<dbReference type="OrthoDB" id="7506088at2"/>
<keyword evidence="2" id="KW-0238">DNA-binding</keyword>
<dbReference type="PROSITE" id="PS51063">
    <property type="entry name" value="HTH_CRP_2"/>
    <property type="match status" value="1"/>
</dbReference>
<evidence type="ECO:0000313" key="7">
    <source>
        <dbReference type="Proteomes" id="UP000249524"/>
    </source>
</evidence>